<dbReference type="PANTHER" id="PTHR19300:SF57">
    <property type="entry name" value="BETA-1,4-N-ACETYLGALACTOSAMINYLTRANSFERASE"/>
    <property type="match status" value="1"/>
</dbReference>
<evidence type="ECO:0000256" key="3">
    <source>
        <dbReference type="ARBA" id="ARBA00004922"/>
    </source>
</evidence>
<dbReference type="AlphaFoldDB" id="A0AAV5WD11"/>
<keyword evidence="15" id="KW-0978">Insecticide resistance</keyword>
<evidence type="ECO:0000256" key="12">
    <source>
        <dbReference type="ARBA" id="ARBA00023157"/>
    </source>
</evidence>
<evidence type="ECO:0000256" key="10">
    <source>
        <dbReference type="ARBA" id="ARBA00022989"/>
    </source>
</evidence>
<evidence type="ECO:0000256" key="15">
    <source>
        <dbReference type="ARBA" id="ARBA00084120"/>
    </source>
</evidence>
<evidence type="ECO:0000259" key="18">
    <source>
        <dbReference type="Pfam" id="PF13733"/>
    </source>
</evidence>
<comment type="similarity">
    <text evidence="4 16">Belongs to the glycosyltransferase 7 family.</text>
</comment>
<feature type="domain" description="Galactosyltransferase N-terminal" evidence="18">
    <location>
        <begin position="80"/>
        <end position="213"/>
    </location>
</feature>
<dbReference type="Pfam" id="PF13733">
    <property type="entry name" value="Glyco_transf_7N"/>
    <property type="match status" value="1"/>
</dbReference>
<dbReference type="FunFam" id="3.90.550.10:FF:000037">
    <property type="entry name" value="Beta-1,4-galactosyltransferase 6"/>
    <property type="match status" value="1"/>
</dbReference>
<evidence type="ECO:0000256" key="11">
    <source>
        <dbReference type="ARBA" id="ARBA00023136"/>
    </source>
</evidence>
<keyword evidence="7" id="KW-0812">Transmembrane</keyword>
<evidence type="ECO:0000256" key="9">
    <source>
        <dbReference type="ARBA" id="ARBA00022968"/>
    </source>
</evidence>
<reference evidence="19" key="1">
    <citation type="submission" date="2023-10" db="EMBL/GenBank/DDBJ databases">
        <title>Genome assembly of Pristionchus species.</title>
        <authorList>
            <person name="Yoshida K."/>
            <person name="Sommer R.J."/>
        </authorList>
    </citation>
    <scope>NUCLEOTIDE SEQUENCE</scope>
    <source>
        <strain evidence="19">RS5133</strain>
    </source>
</reference>
<dbReference type="Pfam" id="PF02709">
    <property type="entry name" value="Glyco_transf_7C"/>
    <property type="match status" value="1"/>
</dbReference>
<dbReference type="Gene3D" id="3.90.550.10">
    <property type="entry name" value="Spore Coat Polysaccharide Biosynthesis Protein SpsA, Chain A"/>
    <property type="match status" value="1"/>
</dbReference>
<dbReference type="GO" id="GO:0008378">
    <property type="term" value="F:galactosyltransferase activity"/>
    <property type="evidence" value="ECO:0007669"/>
    <property type="project" value="TreeGrafter"/>
</dbReference>
<evidence type="ECO:0000256" key="1">
    <source>
        <dbReference type="ARBA" id="ARBA00001936"/>
    </source>
</evidence>
<keyword evidence="8 16" id="KW-0479">Metal-binding</keyword>
<evidence type="ECO:0000256" key="13">
    <source>
        <dbReference type="ARBA" id="ARBA00023180"/>
    </source>
</evidence>
<dbReference type="GO" id="GO:0006688">
    <property type="term" value="P:glycosphingolipid biosynthetic process"/>
    <property type="evidence" value="ECO:0007669"/>
    <property type="project" value="TreeGrafter"/>
</dbReference>
<dbReference type="EMBL" id="BTSY01000005">
    <property type="protein sequence ID" value="GMT28619.1"/>
    <property type="molecule type" value="Genomic_DNA"/>
</dbReference>
<comment type="cofactor">
    <cofactor evidence="1 16">
        <name>Mn(2+)</name>
        <dbReference type="ChEBI" id="CHEBI:29035"/>
    </cofactor>
</comment>
<keyword evidence="9 16" id="KW-0735">Signal-anchor</keyword>
<keyword evidence="10" id="KW-1133">Transmembrane helix</keyword>
<dbReference type="PRINTS" id="PR02050">
    <property type="entry name" value="B14GALTRFASE"/>
</dbReference>
<dbReference type="InterPro" id="IPR027791">
    <property type="entry name" value="Galactosyl_T_C"/>
</dbReference>
<keyword evidence="6 16" id="KW-0808">Transferase</keyword>
<dbReference type="GO" id="GO:0046872">
    <property type="term" value="F:metal ion binding"/>
    <property type="evidence" value="ECO:0007669"/>
    <property type="project" value="UniProtKB-UniRule"/>
</dbReference>
<name>A0AAV5WD11_9BILA</name>
<evidence type="ECO:0000313" key="20">
    <source>
        <dbReference type="Proteomes" id="UP001432322"/>
    </source>
</evidence>
<keyword evidence="20" id="KW-1185">Reference proteome</keyword>
<keyword evidence="5 16" id="KW-0328">Glycosyltransferase</keyword>
<evidence type="ECO:0000256" key="14">
    <source>
        <dbReference type="ARBA" id="ARBA00023211"/>
    </source>
</evidence>
<dbReference type="InterPro" id="IPR003859">
    <property type="entry name" value="Galactosyl_T"/>
</dbReference>
<dbReference type="GO" id="GO:0005794">
    <property type="term" value="C:Golgi apparatus"/>
    <property type="evidence" value="ECO:0007669"/>
    <property type="project" value="TreeGrafter"/>
</dbReference>
<evidence type="ECO:0000256" key="4">
    <source>
        <dbReference type="ARBA" id="ARBA00005735"/>
    </source>
</evidence>
<evidence type="ECO:0000256" key="5">
    <source>
        <dbReference type="ARBA" id="ARBA00022676"/>
    </source>
</evidence>
<evidence type="ECO:0000256" key="7">
    <source>
        <dbReference type="ARBA" id="ARBA00022692"/>
    </source>
</evidence>
<protein>
    <recommendedName>
        <fullName evidence="16">Beta-1,4-N-acetylgalactosaminyltransferase</fullName>
        <ecNumber evidence="16">2.4.1.-</ecNumber>
    </recommendedName>
    <alternativeName>
        <fullName evidence="16">Beta-4-GalNAcT</fullName>
    </alternativeName>
</protein>
<comment type="pathway">
    <text evidence="3 16">Protein modification; protein glycosylation.</text>
</comment>
<keyword evidence="14 16" id="KW-0464">Manganese</keyword>
<dbReference type="InterPro" id="IPR027995">
    <property type="entry name" value="Galactosyl_T_N"/>
</dbReference>
<feature type="domain" description="Galactosyltransferase C-terminal" evidence="17">
    <location>
        <begin position="217"/>
        <end position="293"/>
    </location>
</feature>
<dbReference type="InterPro" id="IPR029044">
    <property type="entry name" value="Nucleotide-diphossugar_trans"/>
</dbReference>
<dbReference type="PANTHER" id="PTHR19300">
    <property type="entry name" value="BETA-1,4-GALACTOSYLTRANSFERASE"/>
    <property type="match status" value="1"/>
</dbReference>
<comment type="function">
    <text evidence="16">Catalyzes the transfer of galactose onto proteins or lipids.</text>
</comment>
<dbReference type="GO" id="GO:0005975">
    <property type="term" value="P:carbohydrate metabolic process"/>
    <property type="evidence" value="ECO:0007669"/>
    <property type="project" value="InterPro"/>
</dbReference>
<feature type="non-terminal residue" evidence="19">
    <location>
        <position position="1"/>
    </location>
</feature>
<dbReference type="GO" id="GO:0033842">
    <property type="term" value="F:N-acetyl-beta-glucosaminyl-derivative 4-beta-N-acetylgalactosaminyltransferase activity"/>
    <property type="evidence" value="ECO:0007669"/>
    <property type="project" value="TreeGrafter"/>
</dbReference>
<gene>
    <name evidence="19" type="ORF">PFISCL1PPCAC_19916</name>
</gene>
<evidence type="ECO:0000313" key="19">
    <source>
        <dbReference type="EMBL" id="GMT28619.1"/>
    </source>
</evidence>
<proteinExistence type="inferred from homology"/>
<keyword evidence="12" id="KW-1015">Disulfide bond</keyword>
<evidence type="ECO:0000259" key="17">
    <source>
        <dbReference type="Pfam" id="PF02709"/>
    </source>
</evidence>
<evidence type="ECO:0000256" key="8">
    <source>
        <dbReference type="ARBA" id="ARBA00022723"/>
    </source>
</evidence>
<keyword evidence="11" id="KW-0472">Membrane</keyword>
<sequence length="360" mass="41160">IMSTAEANANSMHPRLKIVLIFFAIATTIHIVLNDGAFVPSFSSFNIDYLTSIDEIRDGSSSILNESFVDALSVNSSSLCSVTPPGLVGRIRVWMDGPSYDQLEKLYSSSVERGGRSHPLECISRHKVAVIVPYRDRDAQLRIMLHNLHALLRKQQLDYGIYIVEQMANQTFNRAKLMNVGFQEAIKEYDWDCFVFHDVDLLPEDDRNIYSCPVQPRHMSVAVDKFNYQLPYGSIFGGISALTREHVEKINGFSNDYWGWGGEDDDLSTRVSLAGFKISRYPVEIARYKMIKHSHESSNKINKCRYKLMGKTKQRWMNDGLSSLNYDVIKSEKQPLYTNLLVDLKYEESILKLRKTFPSC</sequence>
<dbReference type="Proteomes" id="UP001432322">
    <property type="component" value="Unassembled WGS sequence"/>
</dbReference>
<evidence type="ECO:0000256" key="2">
    <source>
        <dbReference type="ARBA" id="ARBA00004606"/>
    </source>
</evidence>
<comment type="caution">
    <text evidence="19">The sequence shown here is derived from an EMBL/GenBank/DDBJ whole genome shotgun (WGS) entry which is preliminary data.</text>
</comment>
<organism evidence="19 20">
    <name type="scientific">Pristionchus fissidentatus</name>
    <dbReference type="NCBI Taxonomy" id="1538716"/>
    <lineage>
        <taxon>Eukaryota</taxon>
        <taxon>Metazoa</taxon>
        <taxon>Ecdysozoa</taxon>
        <taxon>Nematoda</taxon>
        <taxon>Chromadorea</taxon>
        <taxon>Rhabditida</taxon>
        <taxon>Rhabditina</taxon>
        <taxon>Diplogasteromorpha</taxon>
        <taxon>Diplogasteroidea</taxon>
        <taxon>Neodiplogasteridae</taxon>
        <taxon>Pristionchus</taxon>
    </lineage>
</organism>
<keyword evidence="13 16" id="KW-0325">Glycoprotein</keyword>
<evidence type="ECO:0000256" key="6">
    <source>
        <dbReference type="ARBA" id="ARBA00022679"/>
    </source>
</evidence>
<dbReference type="GO" id="GO:0016020">
    <property type="term" value="C:membrane"/>
    <property type="evidence" value="ECO:0007669"/>
    <property type="project" value="UniProtKB-SubCell"/>
</dbReference>
<dbReference type="SUPFAM" id="SSF53448">
    <property type="entry name" value="Nucleotide-diphospho-sugar transferases"/>
    <property type="match status" value="1"/>
</dbReference>
<dbReference type="EC" id="2.4.1.-" evidence="16"/>
<dbReference type="CDD" id="cd00899">
    <property type="entry name" value="b4GalT"/>
    <property type="match status" value="1"/>
</dbReference>
<evidence type="ECO:0000256" key="16">
    <source>
        <dbReference type="RuleBase" id="RU368121"/>
    </source>
</evidence>
<accession>A0AAV5WD11</accession>
<comment type="subcellular location">
    <subcellularLocation>
        <location evidence="2 16">Membrane</location>
        <topology evidence="2 16">Single-pass type II membrane protein</topology>
    </subcellularLocation>
</comment>